<feature type="domain" description="G5" evidence="3">
    <location>
        <begin position="751"/>
        <end position="836"/>
    </location>
</feature>
<organism evidence="4 5">
    <name type="scientific">Streptococcus iniae</name>
    <name type="common">Streptococcus shiloi</name>
    <dbReference type="NCBI Taxonomy" id="1346"/>
    <lineage>
        <taxon>Bacteria</taxon>
        <taxon>Bacillati</taxon>
        <taxon>Bacillota</taxon>
        <taxon>Bacilli</taxon>
        <taxon>Lactobacillales</taxon>
        <taxon>Streptococcaceae</taxon>
        <taxon>Streptococcus</taxon>
    </lineage>
</organism>
<dbReference type="RefSeq" id="WP_017794704.1">
    <property type="nucleotide sequence ID" value="NZ_CP158020.1"/>
</dbReference>
<feature type="region of interest" description="Disordered" evidence="2">
    <location>
        <begin position="633"/>
        <end position="652"/>
    </location>
</feature>
<dbReference type="InterPro" id="IPR011098">
    <property type="entry name" value="G5_dom"/>
</dbReference>
<dbReference type="EMBL" id="QLQD01000083">
    <property type="protein sequence ID" value="RLU54776.1"/>
    <property type="molecule type" value="Genomic_DNA"/>
</dbReference>
<name>A0A3L8LF11_STRIN</name>
<dbReference type="Proteomes" id="UP000269148">
    <property type="component" value="Unassembled WGS sequence"/>
</dbReference>
<dbReference type="InterPro" id="IPR024079">
    <property type="entry name" value="MetalloPept_cat_dom_sf"/>
</dbReference>
<gene>
    <name evidence="4" type="ORF">DIY07_09930</name>
</gene>
<keyword evidence="1" id="KW-0732">Signal</keyword>
<accession>A0A3L8LF11</accession>
<dbReference type="SMART" id="SM01208">
    <property type="entry name" value="G5"/>
    <property type="match status" value="4"/>
</dbReference>
<dbReference type="AlphaFoldDB" id="A0A3L8LF11"/>
<protein>
    <recommendedName>
        <fullName evidence="3">G5 domain-containing protein</fullName>
    </recommendedName>
</protein>
<dbReference type="GO" id="GO:0008237">
    <property type="term" value="F:metallopeptidase activity"/>
    <property type="evidence" value="ECO:0007669"/>
    <property type="project" value="InterPro"/>
</dbReference>
<dbReference type="Gene3D" id="2.20.230.10">
    <property type="entry name" value="Resuscitation-promoting factor rpfb"/>
    <property type="match status" value="2"/>
</dbReference>
<proteinExistence type="predicted"/>
<dbReference type="STRING" id="1346.BMF34_09675"/>
<reference evidence="4 5" key="1">
    <citation type="submission" date="2018-06" db="EMBL/GenBank/DDBJ databases">
        <title>Mutators as drivers of adaptation in pathogenic bacteria and a risk factor for host jumps and vaccine escape.</title>
        <authorList>
            <person name="Barnes A.C."/>
            <person name="Silayeva O."/>
        </authorList>
    </citation>
    <scope>NUCLEOTIDE SEQUENCE [LARGE SCALE GENOMIC DNA]</scope>
    <source>
        <strain evidence="4 5">QMA0445</strain>
    </source>
</reference>
<dbReference type="OrthoDB" id="2206913at2"/>
<sequence length="921" mass="102012">MFKERKHIFSIRKTVLGVGSVLLGVLLTTGFVSAEEIQGSSVADSGLVVASDPAVAQPLVTETVIKSPIRYVDEPAQEVGYSAVQTQGVDGKLIYTTTADGKTTVQRIEPTETVIVLGTKETTVVTETIKAETVYSLDTSKAYGDNLVINPVDGSTVTKTTYHIETKSTAPVSDAVTSEDYKWSDSNFYHIDQTKALPSDRLVINDLFVAMPKATADYELSESTIRELNQFSEYLLQETVTTTNPDGTTTRQSVIRKVTSEMMDPANTELRRILGLSDDAAFYSRLLQSSKEDLWTTSAEDSANTIVPIDLIAEADDYLRYNNSNVITDAMYADIKADYLRAKEAEKQLTALGVMTSEQVNDMKMIESQFQSLTQRYNNYKDTVATDFDYSHTSMPQEQKADFEARLQTLPEEIRRVLTTVIIYDGVIPGYGETTLGLASSADRSIELKYTADTTELLATVLHELTHIIDYKSGIYTEAVDNNTDNELTSVMGFSDTKEFLDVYHTYFDQPNVWSYYRDNSEEAFAEGFSQYLMHRFFNKPYTMYQASSNGDAYSVQSGGYSPFAQSEYYFAGLYNRLFEYPRTATVLPYSTLTETKLPVNGQVIYGAKPEETTKTTVYKTIYVGDETMAYDPSGQTDRIQSGTNGQETSRRTYSLDSNNQLVATDTIILSIPVENQIITKGTKPQVTDKVLVRTVVYQEVSDDSIAQWEVKVIDQGLDGLEQSVTSYQVDSVTGEITSQTTKTILAEMRPMIVHYRIGSDRVTHIAKGVNYIEDASLDKGKQVTVFEGQDGRSTEALVSYHFVEAGADSHFEAILYSEPLVIAAQNTVIAVGTKELPLVVEPEKVETPQAIEEAGETVVTETKNQVAPKVRLAAVAEMATPTVKNQELPVAGEKDSLLLTLVTSSLLFGMAASFFKKEKN</sequence>
<feature type="compositionally biased region" description="Polar residues" evidence="2">
    <location>
        <begin position="634"/>
        <end position="652"/>
    </location>
</feature>
<evidence type="ECO:0000256" key="1">
    <source>
        <dbReference type="ARBA" id="ARBA00022729"/>
    </source>
</evidence>
<evidence type="ECO:0000256" key="2">
    <source>
        <dbReference type="SAM" id="MobiDB-lite"/>
    </source>
</evidence>
<evidence type="ECO:0000259" key="3">
    <source>
        <dbReference type="PROSITE" id="PS51109"/>
    </source>
</evidence>
<dbReference type="PROSITE" id="PS51109">
    <property type="entry name" value="G5"/>
    <property type="match status" value="1"/>
</dbReference>
<evidence type="ECO:0000313" key="4">
    <source>
        <dbReference type="EMBL" id="RLU54776.1"/>
    </source>
</evidence>
<dbReference type="Gene3D" id="3.40.390.10">
    <property type="entry name" value="Collagenase (Catalytic Domain)"/>
    <property type="match status" value="1"/>
</dbReference>
<evidence type="ECO:0000313" key="5">
    <source>
        <dbReference type="Proteomes" id="UP000269148"/>
    </source>
</evidence>
<dbReference type="SUPFAM" id="SSF55486">
    <property type="entry name" value="Metalloproteases ('zincins'), catalytic domain"/>
    <property type="match status" value="1"/>
</dbReference>
<comment type="caution">
    <text evidence="4">The sequence shown here is derived from an EMBL/GenBank/DDBJ whole genome shotgun (WGS) entry which is preliminary data.</text>
</comment>